<gene>
    <name evidence="1" type="ORF">ABT384_44890</name>
</gene>
<dbReference type="Proteomes" id="UP001486207">
    <property type="component" value="Unassembled WGS sequence"/>
</dbReference>
<name>A0ABV1Y7A4_9ACTN</name>
<keyword evidence="2" id="KW-1185">Reference proteome</keyword>
<protein>
    <submittedName>
        <fullName evidence="1">Uncharacterized protein</fullName>
    </submittedName>
</protein>
<evidence type="ECO:0000313" key="2">
    <source>
        <dbReference type="Proteomes" id="UP001486207"/>
    </source>
</evidence>
<sequence>MSQPLAPADTAAAQMAEVVLTGDLCPASSTSPAATCSRLADRRDLWAALLCRS</sequence>
<reference evidence="1 2" key="1">
    <citation type="submission" date="2024-06" db="EMBL/GenBank/DDBJ databases">
        <title>The Natural Products Discovery Center: Release of the First 8490 Sequenced Strains for Exploring Actinobacteria Biosynthetic Diversity.</title>
        <authorList>
            <person name="Kalkreuter E."/>
            <person name="Kautsar S.A."/>
            <person name="Yang D."/>
            <person name="Bader C.D."/>
            <person name="Teijaro C.N."/>
            <person name="Fluegel L."/>
            <person name="Davis C.M."/>
            <person name="Simpson J.R."/>
            <person name="Lauterbach L."/>
            <person name="Steele A.D."/>
            <person name="Gui C."/>
            <person name="Meng S."/>
            <person name="Li G."/>
            <person name="Viehrig K."/>
            <person name="Ye F."/>
            <person name="Su P."/>
            <person name="Kiefer A.F."/>
            <person name="Nichols A."/>
            <person name="Cepeda A.J."/>
            <person name="Yan W."/>
            <person name="Fan B."/>
            <person name="Jiang Y."/>
            <person name="Adhikari A."/>
            <person name="Zheng C.-J."/>
            <person name="Schuster L."/>
            <person name="Cowan T.M."/>
            <person name="Smanski M.J."/>
            <person name="Chevrette M.G."/>
            <person name="De Carvalho L.P.S."/>
            <person name="Shen B."/>
        </authorList>
    </citation>
    <scope>NUCLEOTIDE SEQUENCE [LARGE SCALE GENOMIC DNA]</scope>
    <source>
        <strain evidence="1 2">NPDC000155</strain>
    </source>
</reference>
<organism evidence="1 2">
    <name type="scientific">Streptomyces lanatus</name>
    <dbReference type="NCBI Taxonomy" id="66900"/>
    <lineage>
        <taxon>Bacteria</taxon>
        <taxon>Bacillati</taxon>
        <taxon>Actinomycetota</taxon>
        <taxon>Actinomycetes</taxon>
        <taxon>Kitasatosporales</taxon>
        <taxon>Streptomycetaceae</taxon>
        <taxon>Streptomyces</taxon>
    </lineage>
</organism>
<dbReference type="RefSeq" id="WP_190071941.1">
    <property type="nucleotide sequence ID" value="NZ_BNBM01000008.1"/>
</dbReference>
<evidence type="ECO:0000313" key="1">
    <source>
        <dbReference type="EMBL" id="MER7379741.1"/>
    </source>
</evidence>
<comment type="caution">
    <text evidence="1">The sequence shown here is derived from an EMBL/GenBank/DDBJ whole genome shotgun (WGS) entry which is preliminary data.</text>
</comment>
<accession>A0ABV1Y7A4</accession>
<proteinExistence type="predicted"/>
<dbReference type="EMBL" id="JBEPFB010000038">
    <property type="protein sequence ID" value="MER7379741.1"/>
    <property type="molecule type" value="Genomic_DNA"/>
</dbReference>